<accession>A0A2T0GRX3</accession>
<gene>
    <name evidence="1" type="ORF">CEP50_18600</name>
</gene>
<reference evidence="1 2" key="1">
    <citation type="submission" date="2018-03" db="EMBL/GenBank/DDBJ databases">
        <title>Actinopolyspora mortivallis from Sahara, screening for active biomolecules.</title>
        <authorList>
            <person name="Selama O."/>
            <person name="Wellington E.M.H."/>
            <person name="Hacene H."/>
        </authorList>
    </citation>
    <scope>NUCLEOTIDE SEQUENCE [LARGE SCALE GENOMIC DNA]</scope>
    <source>
        <strain evidence="1 2">M5A</strain>
    </source>
</reference>
<dbReference type="AlphaFoldDB" id="A0A2T0GRX3"/>
<comment type="caution">
    <text evidence="1">The sequence shown here is derived from an EMBL/GenBank/DDBJ whole genome shotgun (WGS) entry which is preliminary data.</text>
</comment>
<protein>
    <submittedName>
        <fullName evidence="1">Uncharacterized protein</fullName>
    </submittedName>
</protein>
<keyword evidence="2" id="KW-1185">Reference proteome</keyword>
<dbReference type="EMBL" id="PVSR01000054">
    <property type="protein sequence ID" value="PRW61847.1"/>
    <property type="molecule type" value="Genomic_DNA"/>
</dbReference>
<evidence type="ECO:0000313" key="1">
    <source>
        <dbReference type="EMBL" id="PRW61847.1"/>
    </source>
</evidence>
<dbReference type="Proteomes" id="UP000239352">
    <property type="component" value="Unassembled WGS sequence"/>
</dbReference>
<name>A0A2T0GRX3_ACTMO</name>
<organism evidence="1 2">
    <name type="scientific">Actinopolyspora mortivallis</name>
    <dbReference type="NCBI Taxonomy" id="33906"/>
    <lineage>
        <taxon>Bacteria</taxon>
        <taxon>Bacillati</taxon>
        <taxon>Actinomycetota</taxon>
        <taxon>Actinomycetes</taxon>
        <taxon>Actinopolysporales</taxon>
        <taxon>Actinopolysporaceae</taxon>
        <taxon>Actinopolyspora</taxon>
    </lineage>
</organism>
<proteinExistence type="predicted"/>
<dbReference type="InParanoid" id="A0A2T0GRX3"/>
<sequence length="114" mass="12526">MLDSSTFLNDPLLDTPPDSLRSTLLTAAGGPAPLPAEEKARLAGFSWYHPEWFRLYVVTPGDAGVIGVDLDIPVNTVFVSDLMDQLQYGVPALWSAHERQTPDTFCHSLLDLRS</sequence>
<evidence type="ECO:0000313" key="2">
    <source>
        <dbReference type="Proteomes" id="UP000239352"/>
    </source>
</evidence>